<protein>
    <submittedName>
        <fullName evidence="1">Uncharacterized protein</fullName>
    </submittedName>
</protein>
<dbReference type="HOGENOM" id="CLU_210696_0_0_2"/>
<dbReference type="eggNOG" id="arCOG03723">
    <property type="taxonomic scope" value="Archaea"/>
</dbReference>
<reference evidence="1 2" key="1">
    <citation type="journal article" date="2011" name="J. Bacteriol.">
        <title>Complete genome sequence of 'Vulcanisaeta moutnovskia' strain 768-28, a novel member of the hyperthermophilic crenarchaeal genus vulcanisaeta.</title>
        <authorList>
            <person name="Gumerov V.M."/>
            <person name="Mardanov A.V."/>
            <person name="Beletsky A.V."/>
            <person name="Prokofeva M.I."/>
            <person name="Bonch-Osmolovskaya E.A."/>
            <person name="Ravin N.V."/>
            <person name="Skryabin K.G."/>
        </authorList>
    </citation>
    <scope>NUCLEOTIDE SEQUENCE [LARGE SCALE GENOMIC DNA]</scope>
    <source>
        <strain evidence="1 2">768-28</strain>
    </source>
</reference>
<dbReference type="RefSeq" id="WP_013604041.1">
    <property type="nucleotide sequence ID" value="NC_015151.1"/>
</dbReference>
<dbReference type="GeneID" id="70537578"/>
<dbReference type="Proteomes" id="UP000007485">
    <property type="component" value="Chromosome"/>
</dbReference>
<proteinExistence type="predicted"/>
<accession>F0QVM5</accession>
<dbReference type="KEGG" id="vmo:VMUT_0667"/>
<evidence type="ECO:0000313" key="1">
    <source>
        <dbReference type="EMBL" id="ADY00878.1"/>
    </source>
</evidence>
<dbReference type="Gene3D" id="1.20.120.330">
    <property type="entry name" value="Nucleotidyltransferases domain 2"/>
    <property type="match status" value="1"/>
</dbReference>
<dbReference type="EMBL" id="CP002529">
    <property type="protein sequence ID" value="ADY00878.1"/>
    <property type="molecule type" value="Genomic_DNA"/>
</dbReference>
<evidence type="ECO:0000313" key="2">
    <source>
        <dbReference type="Proteomes" id="UP000007485"/>
    </source>
</evidence>
<keyword evidence="2" id="KW-1185">Reference proteome</keyword>
<gene>
    <name evidence="1" type="ordered locus">VMUT_0667</name>
</gene>
<dbReference type="AlphaFoldDB" id="F0QVM5"/>
<name>F0QVM5_VULM7</name>
<sequence>MSKVERLGLRDRYGTRERYLHQMTFYDGIIDLEILRKEVDKVRKYINDVKKPIMT</sequence>
<organism evidence="1 2">
    <name type="scientific">Vulcanisaeta moutnovskia (strain 768-28)</name>
    <dbReference type="NCBI Taxonomy" id="985053"/>
    <lineage>
        <taxon>Archaea</taxon>
        <taxon>Thermoproteota</taxon>
        <taxon>Thermoprotei</taxon>
        <taxon>Thermoproteales</taxon>
        <taxon>Thermoproteaceae</taxon>
        <taxon>Vulcanisaeta</taxon>
    </lineage>
</organism>